<dbReference type="Pfam" id="PF17289">
    <property type="entry name" value="Terminase_6C"/>
    <property type="match status" value="1"/>
</dbReference>
<evidence type="ECO:0000259" key="2">
    <source>
        <dbReference type="Pfam" id="PF17289"/>
    </source>
</evidence>
<dbReference type="InterPro" id="IPR027417">
    <property type="entry name" value="P-loop_NTPase"/>
</dbReference>
<dbReference type="AlphaFoldDB" id="A0A6N1VN32"/>
<dbReference type="InterPro" id="IPR035421">
    <property type="entry name" value="Terminase_6C"/>
</dbReference>
<evidence type="ECO:0000256" key="1">
    <source>
        <dbReference type="ARBA" id="ARBA00022612"/>
    </source>
</evidence>
<feature type="domain" description="Terminase large subunit gp17-like C-terminal" evidence="2">
    <location>
        <begin position="275"/>
        <end position="420"/>
    </location>
</feature>
<accession>A0A6N1VN32</accession>
<keyword evidence="4" id="KW-1185">Reference proteome</keyword>
<evidence type="ECO:0000313" key="4">
    <source>
        <dbReference type="Proteomes" id="UP000509367"/>
    </source>
</evidence>
<keyword evidence="1" id="KW-1188">Viral release from host cell</keyword>
<sequence>MPRLAELTRPQLAALKAADDLEVVELLYHWPLFARPEQLPPPGDWRNWLILAGRGFGKTRAGAEWVREQVRRGAGRIALIAPTLADARDIMVRGESGLLSVCWEGDVTRDGTRLGRPVLEVSNRRVVWANGAEAMFFSAEDPESLRGPQHERIWADELAAWRYLRETWDMAMFGLRLGDDPRTCITTTPKPVALLRELVEDGATAVTRGTTYDNAANLAPGFLAAVRARYEGSGLGRQELLAEILDEAEDAMWKRATLDRLRLRTPPELRRIVVAVDPPAGSRSGSDACGIVAAGLRADGNAHVIADATMRAASPVRWAERAVALYHALGADLMLAEVNQGGDMVEAVIRQVDPTVALKKVHATRGKWLRAEPVSALYEQGRVTHAPGLSALEDEMCTFTPKGLDSGRSPDRLDALVWALGELLLAPQRIPRVRGL</sequence>
<dbReference type="KEGG" id="orm:HTY61_09365"/>
<dbReference type="RefSeq" id="WP_175278499.1">
    <property type="nucleotide sequence ID" value="NZ_CP054836.1"/>
</dbReference>
<organism evidence="3 4">
    <name type="scientific">Oricola thermophila</name>
    <dbReference type="NCBI Taxonomy" id="2742145"/>
    <lineage>
        <taxon>Bacteria</taxon>
        <taxon>Pseudomonadati</taxon>
        <taxon>Pseudomonadota</taxon>
        <taxon>Alphaproteobacteria</taxon>
        <taxon>Hyphomicrobiales</taxon>
        <taxon>Ahrensiaceae</taxon>
        <taxon>Oricola</taxon>
    </lineage>
</organism>
<proteinExistence type="predicted"/>
<reference evidence="3 4" key="1">
    <citation type="submission" date="2020-06" db="EMBL/GenBank/DDBJ databases">
        <title>Oricola thermophila sp. nov. isolated from a tidal sediments.</title>
        <authorList>
            <person name="Kwon K.K."/>
            <person name="Yang S.-H."/>
            <person name="Park M.-J."/>
        </authorList>
    </citation>
    <scope>NUCLEOTIDE SEQUENCE [LARGE SCALE GENOMIC DNA]</scope>
    <source>
        <strain evidence="3 4">MEBiC13590</strain>
    </source>
</reference>
<name>A0A6N1VN32_9HYPH</name>
<dbReference type="EMBL" id="CP054836">
    <property type="protein sequence ID" value="QKV20609.1"/>
    <property type="molecule type" value="Genomic_DNA"/>
</dbReference>
<protein>
    <submittedName>
        <fullName evidence="3">DNA-packaging protein</fullName>
    </submittedName>
</protein>
<evidence type="ECO:0000313" key="3">
    <source>
        <dbReference type="EMBL" id="QKV20609.1"/>
    </source>
</evidence>
<dbReference type="Proteomes" id="UP000509367">
    <property type="component" value="Chromosome"/>
</dbReference>
<dbReference type="Pfam" id="PF03237">
    <property type="entry name" value="Terminase_6N"/>
    <property type="match status" value="1"/>
</dbReference>
<gene>
    <name evidence="3" type="ORF">HTY61_09365</name>
</gene>
<dbReference type="Gene3D" id="3.30.420.240">
    <property type="match status" value="1"/>
</dbReference>
<dbReference type="Gene3D" id="3.40.50.300">
    <property type="entry name" value="P-loop containing nucleotide triphosphate hydrolases"/>
    <property type="match status" value="1"/>
</dbReference>